<feature type="transmembrane region" description="Helical" evidence="1">
    <location>
        <begin position="21"/>
        <end position="40"/>
    </location>
</feature>
<evidence type="ECO:0000259" key="2">
    <source>
        <dbReference type="Pfam" id="PF02518"/>
    </source>
</evidence>
<keyword evidence="1" id="KW-0812">Transmembrane</keyword>
<dbReference type="InterPro" id="IPR003594">
    <property type="entry name" value="HATPase_dom"/>
</dbReference>
<dbReference type="AlphaFoldDB" id="A0A844YSH4"/>
<name>A0A844YSH4_9SPHN</name>
<organism evidence="4 5">
    <name type="scientific">Alteraurantiacibacter buctensis</name>
    <dbReference type="NCBI Taxonomy" id="1503981"/>
    <lineage>
        <taxon>Bacteria</taxon>
        <taxon>Pseudomonadati</taxon>
        <taxon>Pseudomonadota</taxon>
        <taxon>Alphaproteobacteria</taxon>
        <taxon>Sphingomonadales</taxon>
        <taxon>Erythrobacteraceae</taxon>
        <taxon>Alteraurantiacibacter</taxon>
    </lineage>
</organism>
<gene>
    <name evidence="4" type="ORF">GRI99_02490</name>
</gene>
<dbReference type="PANTHER" id="PTHR34220">
    <property type="entry name" value="SENSOR HISTIDINE KINASE YPDA"/>
    <property type="match status" value="1"/>
</dbReference>
<protein>
    <submittedName>
        <fullName evidence="4">Sensor histidine kinase</fullName>
    </submittedName>
</protein>
<dbReference type="Pfam" id="PF06580">
    <property type="entry name" value="His_kinase"/>
    <property type="match status" value="1"/>
</dbReference>
<dbReference type="Gene3D" id="3.30.565.10">
    <property type="entry name" value="Histidine kinase-like ATPase, C-terminal domain"/>
    <property type="match status" value="1"/>
</dbReference>
<keyword evidence="4" id="KW-0808">Transferase</keyword>
<dbReference type="Pfam" id="PF02518">
    <property type="entry name" value="HATPase_c"/>
    <property type="match status" value="1"/>
</dbReference>
<dbReference type="PANTHER" id="PTHR34220:SF7">
    <property type="entry name" value="SENSOR HISTIDINE KINASE YPDA"/>
    <property type="match status" value="1"/>
</dbReference>
<keyword evidence="1" id="KW-1133">Transmembrane helix</keyword>
<evidence type="ECO:0000313" key="5">
    <source>
        <dbReference type="Proteomes" id="UP000466966"/>
    </source>
</evidence>
<dbReference type="OrthoDB" id="2514702at2"/>
<feature type="transmembrane region" description="Helical" evidence="1">
    <location>
        <begin position="183"/>
        <end position="201"/>
    </location>
</feature>
<comment type="caution">
    <text evidence="4">The sequence shown here is derived from an EMBL/GenBank/DDBJ whole genome shotgun (WGS) entry which is preliminary data.</text>
</comment>
<proteinExistence type="predicted"/>
<evidence type="ECO:0000259" key="3">
    <source>
        <dbReference type="Pfam" id="PF06580"/>
    </source>
</evidence>
<feature type="domain" description="Histidine kinase/HSP90-like ATPase" evidence="2">
    <location>
        <begin position="321"/>
        <end position="415"/>
    </location>
</feature>
<dbReference type="InterPro" id="IPR010559">
    <property type="entry name" value="Sig_transdc_His_kin_internal"/>
</dbReference>
<keyword evidence="1" id="KW-0472">Membrane</keyword>
<feature type="transmembrane region" description="Helical" evidence="1">
    <location>
        <begin position="85"/>
        <end position="107"/>
    </location>
</feature>
<keyword evidence="5" id="KW-1185">Reference proteome</keyword>
<dbReference type="SUPFAM" id="SSF55874">
    <property type="entry name" value="ATPase domain of HSP90 chaperone/DNA topoisomerase II/histidine kinase"/>
    <property type="match status" value="1"/>
</dbReference>
<evidence type="ECO:0000256" key="1">
    <source>
        <dbReference type="SAM" id="Phobius"/>
    </source>
</evidence>
<feature type="transmembrane region" description="Helical" evidence="1">
    <location>
        <begin position="52"/>
        <end position="73"/>
    </location>
</feature>
<dbReference type="GO" id="GO:0000155">
    <property type="term" value="F:phosphorelay sensor kinase activity"/>
    <property type="evidence" value="ECO:0007669"/>
    <property type="project" value="InterPro"/>
</dbReference>
<dbReference type="InterPro" id="IPR036890">
    <property type="entry name" value="HATPase_C_sf"/>
</dbReference>
<feature type="domain" description="Signal transduction histidine kinase internal region" evidence="3">
    <location>
        <begin position="223"/>
        <end position="301"/>
    </location>
</feature>
<keyword evidence="4" id="KW-0418">Kinase</keyword>
<dbReference type="InterPro" id="IPR050640">
    <property type="entry name" value="Bact_2-comp_sensor_kinase"/>
</dbReference>
<dbReference type="GO" id="GO:0016020">
    <property type="term" value="C:membrane"/>
    <property type="evidence" value="ECO:0007669"/>
    <property type="project" value="InterPro"/>
</dbReference>
<evidence type="ECO:0000313" key="4">
    <source>
        <dbReference type="EMBL" id="MXO70499.1"/>
    </source>
</evidence>
<accession>A0A844YSH4</accession>
<dbReference type="Proteomes" id="UP000466966">
    <property type="component" value="Unassembled WGS sequence"/>
</dbReference>
<sequence length="430" mass="47342">MPVMTSLSLDDSPARVPFRTVLLSIVGLWLTYFLLTTLRGELVDLGFSTEAFWRRALATLAGAAITLGLWSILRLFDARAMWVKIVAALTISLPVALLIAQANQLVFASMEERVFARTVEQRGFSVRKDPSGDLLVDIPAAAMPGLPEGQTTTTTSSSSREVVTVAAERLQESYWNQIVEVAYGRYFMLLAWCALYLALLTGEKARRAERREQQALSAAKASELRSLRYQVNPHFLFNTLNSLSALVLTNKTAAAERMIQTISTFYRRSLADDPTSDVSLAEEIALQKLYLDIEGVRFPLRLVARYEIPETLADCQVPGMILQPLVENSVKHAVATSSGQVTITLAAREEYGRLVLTVADDGTPAPHAAAEPRPGYGIGLANVRERLEARFGNEATITAGIRPEGGYATELRLPLLHGHRYRNGHREAAE</sequence>
<dbReference type="EMBL" id="WTYV01000001">
    <property type="protein sequence ID" value="MXO70499.1"/>
    <property type="molecule type" value="Genomic_DNA"/>
</dbReference>
<reference evidence="4 5" key="1">
    <citation type="submission" date="2019-12" db="EMBL/GenBank/DDBJ databases">
        <title>Genomic-based taxomic classification of the family Erythrobacteraceae.</title>
        <authorList>
            <person name="Xu L."/>
        </authorList>
    </citation>
    <scope>NUCLEOTIDE SEQUENCE [LARGE SCALE GENOMIC DNA]</scope>
    <source>
        <strain evidence="4 5">M0322</strain>
    </source>
</reference>